<dbReference type="SUPFAM" id="SSF89095">
    <property type="entry name" value="GatB/YqeY motif"/>
    <property type="match status" value="1"/>
</dbReference>
<dbReference type="Gene3D" id="1.10.1510.10">
    <property type="entry name" value="Uncharacterised protein YqeY/AIM41 PF09424, N-terminal domain"/>
    <property type="match status" value="1"/>
</dbReference>
<reference evidence="2" key="1">
    <citation type="journal article" date="2020" name="Stud. Mycol.">
        <title>101 Dothideomycetes genomes: a test case for predicting lifestyles and emergence of pathogens.</title>
        <authorList>
            <person name="Haridas S."/>
            <person name="Albert R."/>
            <person name="Binder M."/>
            <person name="Bloem J."/>
            <person name="Labutti K."/>
            <person name="Salamov A."/>
            <person name="Andreopoulos B."/>
            <person name="Baker S."/>
            <person name="Barry K."/>
            <person name="Bills G."/>
            <person name="Bluhm B."/>
            <person name="Cannon C."/>
            <person name="Castanera R."/>
            <person name="Culley D."/>
            <person name="Daum C."/>
            <person name="Ezra D."/>
            <person name="Gonzalez J."/>
            <person name="Henrissat B."/>
            <person name="Kuo A."/>
            <person name="Liang C."/>
            <person name="Lipzen A."/>
            <person name="Lutzoni F."/>
            <person name="Magnuson J."/>
            <person name="Mondo S."/>
            <person name="Nolan M."/>
            <person name="Ohm R."/>
            <person name="Pangilinan J."/>
            <person name="Park H.-J."/>
            <person name="Ramirez L."/>
            <person name="Alfaro M."/>
            <person name="Sun H."/>
            <person name="Tritt A."/>
            <person name="Yoshinaga Y."/>
            <person name="Zwiers L.-H."/>
            <person name="Turgeon B."/>
            <person name="Goodwin S."/>
            <person name="Spatafora J."/>
            <person name="Crous P."/>
            <person name="Grigoriev I."/>
        </authorList>
    </citation>
    <scope>NUCLEOTIDE SEQUENCE</scope>
    <source>
        <strain evidence="2">ATCC 16933</strain>
    </source>
</reference>
<organism evidence="2 3">
    <name type="scientific">Lineolata rhizophorae</name>
    <dbReference type="NCBI Taxonomy" id="578093"/>
    <lineage>
        <taxon>Eukaryota</taxon>
        <taxon>Fungi</taxon>
        <taxon>Dikarya</taxon>
        <taxon>Ascomycota</taxon>
        <taxon>Pezizomycotina</taxon>
        <taxon>Dothideomycetes</taxon>
        <taxon>Dothideomycetes incertae sedis</taxon>
        <taxon>Lineolatales</taxon>
        <taxon>Lineolataceae</taxon>
        <taxon>Lineolata</taxon>
    </lineage>
</organism>
<dbReference type="InterPro" id="IPR019004">
    <property type="entry name" value="YqeY/Aim41"/>
</dbReference>
<evidence type="ECO:0000313" key="2">
    <source>
        <dbReference type="EMBL" id="KAF2452761.1"/>
    </source>
</evidence>
<dbReference type="GO" id="GO:0005739">
    <property type="term" value="C:mitochondrion"/>
    <property type="evidence" value="ECO:0007669"/>
    <property type="project" value="UniProtKB-SubCell"/>
</dbReference>
<sequence length="209" mass="22799">MSFRPFKSTRIFRVAQLHAPTPLYCRQCFRPLSTTRRLLFSSQPESQPYNVTQALRGKLKQAMQAKDQPSLKTVRALLAEVTNASKTSSPVDSPTAYVKLLRKSIKASETAVAEFEAGGRKDLADAEREQIRVLEAYHDAAQVDLGEVVSEEEIKAAVKSVLQDLKQKGLEGGKAVGQAMKVLTGVEGPLAGKAVEKSELAKVVKEMAS</sequence>
<comment type="similarity">
    <text evidence="1">Belongs to the AIM41 family.</text>
</comment>
<proteinExistence type="inferred from homology"/>
<name>A0A6A6NM03_9PEZI</name>
<keyword evidence="1" id="KW-0496">Mitochondrion</keyword>
<dbReference type="InterPro" id="IPR042184">
    <property type="entry name" value="YqeY/Aim41_N"/>
</dbReference>
<dbReference type="InterPro" id="IPR003789">
    <property type="entry name" value="Asn/Gln_tRNA_amidoTrase-B-like"/>
</dbReference>
<keyword evidence="3" id="KW-1185">Reference proteome</keyword>
<accession>A0A6A6NM03</accession>
<dbReference type="GO" id="GO:0016884">
    <property type="term" value="F:carbon-nitrogen ligase activity, with glutamine as amido-N-donor"/>
    <property type="evidence" value="ECO:0007669"/>
    <property type="project" value="UniProtKB-UniRule"/>
</dbReference>
<dbReference type="EMBL" id="MU001704">
    <property type="protein sequence ID" value="KAF2452761.1"/>
    <property type="molecule type" value="Genomic_DNA"/>
</dbReference>
<evidence type="ECO:0000313" key="3">
    <source>
        <dbReference type="Proteomes" id="UP000799766"/>
    </source>
</evidence>
<dbReference type="Pfam" id="PF09424">
    <property type="entry name" value="YqeY"/>
    <property type="match status" value="1"/>
</dbReference>
<dbReference type="PANTHER" id="PTHR28055:SF1">
    <property type="entry name" value="ALTERED INHERITANCE OF MITOCHONDRIA PROTEIN 41, MITOCHONDRIAL"/>
    <property type="match status" value="1"/>
</dbReference>
<dbReference type="Proteomes" id="UP000799766">
    <property type="component" value="Unassembled WGS sequence"/>
</dbReference>
<dbReference type="OrthoDB" id="538640at2759"/>
<gene>
    <name evidence="1" type="primary">AIM41</name>
    <name evidence="2" type="ORF">BDY21DRAFT_358270</name>
</gene>
<protein>
    <recommendedName>
        <fullName evidence="1">Altered inheritance of mitochondria protein 41</fullName>
    </recommendedName>
</protein>
<comment type="subcellular location">
    <subcellularLocation>
        <location evidence="1">Mitochondrion</location>
    </subcellularLocation>
</comment>
<evidence type="ECO:0000256" key="1">
    <source>
        <dbReference type="RuleBase" id="RU365099"/>
    </source>
</evidence>
<dbReference type="AlphaFoldDB" id="A0A6A6NM03"/>
<dbReference type="PANTHER" id="PTHR28055">
    <property type="entry name" value="ALTERED INHERITANCE OF MITOCHONDRIA PROTEIN 41, MITOCHONDRIAL"/>
    <property type="match status" value="1"/>
</dbReference>